<evidence type="ECO:0000256" key="5">
    <source>
        <dbReference type="ARBA" id="ARBA00023136"/>
    </source>
</evidence>
<evidence type="ECO:0000313" key="9">
    <source>
        <dbReference type="EMBL" id="PWC08172.1"/>
    </source>
</evidence>
<keyword evidence="3 7" id="KW-0812">Transmembrane</keyword>
<gene>
    <name evidence="9" type="ORF">DF223_02130</name>
</gene>
<evidence type="ECO:0000256" key="4">
    <source>
        <dbReference type="ARBA" id="ARBA00022989"/>
    </source>
</evidence>
<dbReference type="Pfam" id="PF13515">
    <property type="entry name" value="FUSC_2"/>
    <property type="match status" value="1"/>
</dbReference>
<feature type="transmembrane region" description="Helical" evidence="7">
    <location>
        <begin position="148"/>
        <end position="168"/>
    </location>
</feature>
<evidence type="ECO:0000313" key="10">
    <source>
        <dbReference type="Proteomes" id="UP000244962"/>
    </source>
</evidence>
<accession>A0A2U1TH04</accession>
<feature type="transmembrane region" description="Helical" evidence="7">
    <location>
        <begin position="34"/>
        <end position="60"/>
    </location>
</feature>
<feature type="transmembrane region" description="Helical" evidence="7">
    <location>
        <begin position="123"/>
        <end position="142"/>
    </location>
</feature>
<keyword evidence="5 7" id="KW-0472">Membrane</keyword>
<dbReference type="GO" id="GO:0005886">
    <property type="term" value="C:plasma membrane"/>
    <property type="evidence" value="ECO:0007669"/>
    <property type="project" value="UniProtKB-SubCell"/>
</dbReference>
<organism evidence="9 10">
    <name type="scientific">Mycetocola zhujimingii</name>
    <dbReference type="NCBI Taxonomy" id="2079792"/>
    <lineage>
        <taxon>Bacteria</taxon>
        <taxon>Bacillati</taxon>
        <taxon>Actinomycetota</taxon>
        <taxon>Actinomycetes</taxon>
        <taxon>Micrococcales</taxon>
        <taxon>Microbacteriaceae</taxon>
        <taxon>Mycetocola</taxon>
    </lineage>
</organism>
<keyword evidence="2" id="KW-1003">Cell membrane</keyword>
<evidence type="ECO:0000259" key="8">
    <source>
        <dbReference type="Pfam" id="PF13515"/>
    </source>
</evidence>
<evidence type="ECO:0000256" key="3">
    <source>
        <dbReference type="ARBA" id="ARBA00022692"/>
    </source>
</evidence>
<sequence length="352" mass="38247">MRFFRLPAALSSSRLRTASRVPLLQVVKTSVATVAAWFVAILVLPSELPIFAAIAALLVVQPSVNQSFGKAIERSVGVIAGVIIASLIGLLFSGQTWVILIAIVVSILFGWVFRLTPGSANQIPISAMLVLAIGAATPGYAIDRIIETLIGAALGVIINVLIVPPVALGPAERDVTLLTGELASSLERLAAALGTPQTQQQLDALMIQARLLRPMRESAEASVRQGEESLTLNPRQTAHRTRLEDIHRLLDRLSPIVTRVIGMTRAFHDHYDASLVEEPSLQSIAIQLRRAAHDLRLLTRTTEAPDAEPSVDEVPALTAPLRIIRPEPEHWMLFGSLMEDLRRIREEIVGSE</sequence>
<evidence type="ECO:0000256" key="1">
    <source>
        <dbReference type="ARBA" id="ARBA00004651"/>
    </source>
</evidence>
<feature type="domain" description="Integral membrane bound transporter" evidence="8">
    <location>
        <begin position="37"/>
        <end position="158"/>
    </location>
</feature>
<dbReference type="PANTHER" id="PTHR30509:SF9">
    <property type="entry name" value="MULTIDRUG RESISTANCE PROTEIN MDTO"/>
    <property type="match status" value="1"/>
</dbReference>
<comment type="caution">
    <text evidence="9">The sequence shown here is derived from an EMBL/GenBank/DDBJ whole genome shotgun (WGS) entry which is preliminary data.</text>
</comment>
<comment type="subcellular location">
    <subcellularLocation>
        <location evidence="1">Cell membrane</location>
        <topology evidence="1">Multi-pass membrane protein</topology>
    </subcellularLocation>
</comment>
<feature type="transmembrane region" description="Helical" evidence="7">
    <location>
        <begin position="97"/>
        <end position="116"/>
    </location>
</feature>
<feature type="transmembrane region" description="Helical" evidence="7">
    <location>
        <begin position="72"/>
        <end position="91"/>
    </location>
</feature>
<dbReference type="EMBL" id="QEFB01000001">
    <property type="protein sequence ID" value="PWC08172.1"/>
    <property type="molecule type" value="Genomic_DNA"/>
</dbReference>
<reference evidence="10" key="1">
    <citation type="submission" date="2018-04" db="EMBL/GenBank/DDBJ databases">
        <authorList>
            <person name="Liu S."/>
            <person name="Wang Z."/>
            <person name="Li J."/>
        </authorList>
    </citation>
    <scope>NUCLEOTIDE SEQUENCE [LARGE SCALE GENOMIC DNA]</scope>
    <source>
        <strain evidence="10">622</strain>
    </source>
</reference>
<dbReference type="RefSeq" id="WP_108962028.1">
    <property type="nucleotide sequence ID" value="NZ_QEFB01000001.1"/>
</dbReference>
<protein>
    <recommendedName>
        <fullName evidence="8">Integral membrane bound transporter domain-containing protein</fullName>
    </recommendedName>
</protein>
<dbReference type="PANTHER" id="PTHR30509">
    <property type="entry name" value="P-HYDROXYBENZOIC ACID EFFLUX PUMP SUBUNIT-RELATED"/>
    <property type="match status" value="1"/>
</dbReference>
<evidence type="ECO:0000256" key="2">
    <source>
        <dbReference type="ARBA" id="ARBA00022475"/>
    </source>
</evidence>
<comment type="similarity">
    <text evidence="6">Belongs to the YccS/YhfK family.</text>
</comment>
<dbReference type="AlphaFoldDB" id="A0A2U1TH04"/>
<evidence type="ECO:0000256" key="7">
    <source>
        <dbReference type="SAM" id="Phobius"/>
    </source>
</evidence>
<name>A0A2U1TH04_9MICO</name>
<keyword evidence="4 7" id="KW-1133">Transmembrane helix</keyword>
<dbReference type="Proteomes" id="UP000244962">
    <property type="component" value="Unassembled WGS sequence"/>
</dbReference>
<dbReference type="InterPro" id="IPR049453">
    <property type="entry name" value="Memb_transporter_dom"/>
</dbReference>
<proteinExistence type="inferred from homology"/>
<evidence type="ECO:0000256" key="6">
    <source>
        <dbReference type="ARBA" id="ARBA00043993"/>
    </source>
</evidence>
<keyword evidence="10" id="KW-1185">Reference proteome</keyword>